<gene>
    <name evidence="1" type="ORF">Q8A67_025150</name>
</gene>
<protein>
    <submittedName>
        <fullName evidence="1">Uncharacterized protein</fullName>
    </submittedName>
</protein>
<name>A0AA88P7U1_9TELE</name>
<evidence type="ECO:0000313" key="2">
    <source>
        <dbReference type="Proteomes" id="UP001187343"/>
    </source>
</evidence>
<organism evidence="1 2">
    <name type="scientific">Cirrhinus molitorella</name>
    <name type="common">mud carp</name>
    <dbReference type="NCBI Taxonomy" id="172907"/>
    <lineage>
        <taxon>Eukaryota</taxon>
        <taxon>Metazoa</taxon>
        <taxon>Chordata</taxon>
        <taxon>Craniata</taxon>
        <taxon>Vertebrata</taxon>
        <taxon>Euteleostomi</taxon>
        <taxon>Actinopterygii</taxon>
        <taxon>Neopterygii</taxon>
        <taxon>Teleostei</taxon>
        <taxon>Ostariophysi</taxon>
        <taxon>Cypriniformes</taxon>
        <taxon>Cyprinidae</taxon>
        <taxon>Labeoninae</taxon>
        <taxon>Labeonini</taxon>
        <taxon>Cirrhinus</taxon>
    </lineage>
</organism>
<dbReference type="EMBL" id="JAUYZG010000025">
    <property type="protein sequence ID" value="KAK2867033.1"/>
    <property type="molecule type" value="Genomic_DNA"/>
</dbReference>
<reference evidence="1" key="1">
    <citation type="submission" date="2023-08" db="EMBL/GenBank/DDBJ databases">
        <title>Chromosome-level Genome Assembly of mud carp (Cirrhinus molitorella).</title>
        <authorList>
            <person name="Liu H."/>
        </authorList>
    </citation>
    <scope>NUCLEOTIDE SEQUENCE</scope>
    <source>
        <strain evidence="1">Prfri</strain>
        <tissue evidence="1">Muscle</tissue>
    </source>
</reference>
<keyword evidence="2" id="KW-1185">Reference proteome</keyword>
<dbReference type="AlphaFoldDB" id="A0AA88P7U1"/>
<comment type="caution">
    <text evidence="1">The sequence shown here is derived from an EMBL/GenBank/DDBJ whole genome shotgun (WGS) entry which is preliminary data.</text>
</comment>
<accession>A0AA88P7U1</accession>
<evidence type="ECO:0000313" key="1">
    <source>
        <dbReference type="EMBL" id="KAK2867033.1"/>
    </source>
</evidence>
<proteinExistence type="predicted"/>
<dbReference type="Proteomes" id="UP001187343">
    <property type="component" value="Unassembled WGS sequence"/>
</dbReference>
<sequence>MTDGSVPPLCQAGFNPTALWLRSSVSLMMRKDGAGQRFDRGEECETDTCLCRMYERNTTGLRSDALVLKPELQQPGTARQTALRRRGSLYHAARRGGQPGTVDF</sequence>